<dbReference type="InterPro" id="IPR052192">
    <property type="entry name" value="Insect_Ionotropic_Sensory_Rcpt"/>
</dbReference>
<proteinExistence type="inferred from homology"/>
<dbReference type="Gene3D" id="1.10.287.70">
    <property type="match status" value="1"/>
</dbReference>
<protein>
    <submittedName>
        <fullName evidence="11">Uncharacterized protein</fullName>
    </submittedName>
</protein>
<evidence type="ECO:0000256" key="8">
    <source>
        <dbReference type="ARBA" id="ARBA00023180"/>
    </source>
</evidence>
<comment type="caution">
    <text evidence="11">The sequence shown here is derived from an EMBL/GenBank/DDBJ whole genome shotgun (WGS) entry which is preliminary data.</text>
</comment>
<dbReference type="InterPro" id="IPR001320">
    <property type="entry name" value="Iontro_rcpt_C"/>
</dbReference>
<evidence type="ECO:0000259" key="9">
    <source>
        <dbReference type="Pfam" id="PF00060"/>
    </source>
</evidence>
<dbReference type="InParanoid" id="A0A6L2PRE2"/>
<dbReference type="EMBL" id="BLKM01000369">
    <property type="protein sequence ID" value="GFG32487.1"/>
    <property type="molecule type" value="Genomic_DNA"/>
</dbReference>
<dbReference type="AlphaFoldDB" id="A0A6L2PRE2"/>
<evidence type="ECO:0000259" key="10">
    <source>
        <dbReference type="Pfam" id="PF24576"/>
    </source>
</evidence>
<feature type="domain" description="Ionotropic receptor 75a N-terminal" evidence="10">
    <location>
        <begin position="103"/>
        <end position="198"/>
    </location>
</feature>
<feature type="non-terminal residue" evidence="11">
    <location>
        <position position="544"/>
    </location>
</feature>
<evidence type="ECO:0000256" key="5">
    <source>
        <dbReference type="ARBA" id="ARBA00022989"/>
    </source>
</evidence>
<dbReference type="GO" id="GO:0050906">
    <property type="term" value="P:detection of stimulus involved in sensory perception"/>
    <property type="evidence" value="ECO:0007669"/>
    <property type="project" value="UniProtKB-ARBA"/>
</dbReference>
<organism evidence="11 12">
    <name type="scientific">Coptotermes formosanus</name>
    <name type="common">Formosan subterranean termite</name>
    <dbReference type="NCBI Taxonomy" id="36987"/>
    <lineage>
        <taxon>Eukaryota</taxon>
        <taxon>Metazoa</taxon>
        <taxon>Ecdysozoa</taxon>
        <taxon>Arthropoda</taxon>
        <taxon>Hexapoda</taxon>
        <taxon>Insecta</taxon>
        <taxon>Pterygota</taxon>
        <taxon>Neoptera</taxon>
        <taxon>Polyneoptera</taxon>
        <taxon>Dictyoptera</taxon>
        <taxon>Blattodea</taxon>
        <taxon>Blattoidea</taxon>
        <taxon>Termitoidae</taxon>
        <taxon>Rhinotermitidae</taxon>
        <taxon>Coptotermes</taxon>
    </lineage>
</organism>
<dbReference type="GO" id="GO:0005886">
    <property type="term" value="C:plasma membrane"/>
    <property type="evidence" value="ECO:0007669"/>
    <property type="project" value="UniProtKB-SubCell"/>
</dbReference>
<reference evidence="12" key="1">
    <citation type="submission" date="2020-01" db="EMBL/GenBank/DDBJ databases">
        <title>Draft genome sequence of the Termite Coptotermes fromosanus.</title>
        <authorList>
            <person name="Itakura S."/>
            <person name="Yosikawa Y."/>
            <person name="Umezawa K."/>
        </authorList>
    </citation>
    <scope>NUCLEOTIDE SEQUENCE [LARGE SCALE GENOMIC DNA]</scope>
</reference>
<gene>
    <name evidence="11" type="ORF">Cfor_04320</name>
</gene>
<keyword evidence="7" id="KW-0675">Receptor</keyword>
<dbReference type="Pfam" id="PF24576">
    <property type="entry name" value="IR75A_N"/>
    <property type="match status" value="1"/>
</dbReference>
<dbReference type="GO" id="GO:0015276">
    <property type="term" value="F:ligand-gated monoatomic ion channel activity"/>
    <property type="evidence" value="ECO:0007669"/>
    <property type="project" value="InterPro"/>
</dbReference>
<dbReference type="Pfam" id="PF00060">
    <property type="entry name" value="Lig_chan"/>
    <property type="match status" value="1"/>
</dbReference>
<dbReference type="OrthoDB" id="413361at2759"/>
<evidence type="ECO:0000313" key="12">
    <source>
        <dbReference type="Proteomes" id="UP000502823"/>
    </source>
</evidence>
<evidence type="ECO:0000256" key="3">
    <source>
        <dbReference type="ARBA" id="ARBA00022475"/>
    </source>
</evidence>
<keyword evidence="12" id="KW-1185">Reference proteome</keyword>
<dbReference type="Proteomes" id="UP000502823">
    <property type="component" value="Unassembled WGS sequence"/>
</dbReference>
<name>A0A6L2PRE2_COPFO</name>
<dbReference type="InterPro" id="IPR057074">
    <property type="entry name" value="IR75A_N"/>
</dbReference>
<dbReference type="SUPFAM" id="SSF53850">
    <property type="entry name" value="Periplasmic binding protein-like II"/>
    <property type="match status" value="1"/>
</dbReference>
<feature type="domain" description="Ionotropic glutamate receptor C-terminal" evidence="9">
    <location>
        <begin position="327"/>
        <end position="456"/>
    </location>
</feature>
<keyword evidence="5" id="KW-1133">Transmembrane helix</keyword>
<evidence type="ECO:0000313" key="11">
    <source>
        <dbReference type="EMBL" id="GFG32487.1"/>
    </source>
</evidence>
<evidence type="ECO:0000256" key="4">
    <source>
        <dbReference type="ARBA" id="ARBA00022692"/>
    </source>
</evidence>
<keyword evidence="3" id="KW-1003">Cell membrane</keyword>
<sequence length="544" mass="62515">MALWKEDRSIVGSLPMKKSTRSMSITTEALEPTLILFQRSVWNLHGLRLSRRQGVPPRGKSQGLLIKGTIRAVYVSFPERLREGFLRMPYSLALNIHTERRRNSERRTLNGSFFWLIWSKEKYTTHIASLNLNFDTEMTWACPESYPERFILYDLYKIKYDWPLNGTMAGYWSPDEGLRIVLTQYKYGRRQDMRGAVFTGGLVVNNIPTENLEEDLIKPENRMKDAMATYHYRLFQLLQQSYNFSVIIKPTPFFGYVVENGKLEGLTLMLKNGEVDFSISAVFINKPRYTCMDYINARTWKFQSAALFRHPPVTGAYGAVLLSPFEMNVWTSCAGMWLAVILTIRFVSWVETSMTDYMATAQEETVRSWSDCLMIIIGAISEQGTTVDSKWASWRTALLAACILSVMVNTSYSASLVSSLLSTPTKTIRTARDLIESSLQFAAENISYSVGLFALNPDPVVHELYEKKMAPPNTPYYKRELALVKMRKERFAFHTESLKVYAQIRETYTEKEMCDLTEVIIFPPEYCYIALPWASPYKEAVAIA</sequence>
<keyword evidence="4" id="KW-0812">Transmembrane</keyword>
<evidence type="ECO:0000256" key="2">
    <source>
        <dbReference type="ARBA" id="ARBA00008685"/>
    </source>
</evidence>
<evidence type="ECO:0000256" key="1">
    <source>
        <dbReference type="ARBA" id="ARBA00004651"/>
    </source>
</evidence>
<keyword evidence="8" id="KW-0325">Glycoprotein</keyword>
<comment type="similarity">
    <text evidence="2">Belongs to the glutamate-gated ion channel (TC 1.A.10.1) family.</text>
</comment>
<dbReference type="Gene3D" id="3.40.190.10">
    <property type="entry name" value="Periplasmic binding protein-like II"/>
    <property type="match status" value="1"/>
</dbReference>
<dbReference type="PANTHER" id="PTHR42643">
    <property type="entry name" value="IONOTROPIC RECEPTOR 20A-RELATED"/>
    <property type="match status" value="1"/>
</dbReference>
<evidence type="ECO:0000256" key="6">
    <source>
        <dbReference type="ARBA" id="ARBA00023136"/>
    </source>
</evidence>
<accession>A0A6L2PRE2</accession>
<keyword evidence="6" id="KW-0472">Membrane</keyword>
<comment type="subcellular location">
    <subcellularLocation>
        <location evidence="1">Cell membrane</location>
        <topology evidence="1">Multi-pass membrane protein</topology>
    </subcellularLocation>
</comment>
<evidence type="ECO:0000256" key="7">
    <source>
        <dbReference type="ARBA" id="ARBA00023170"/>
    </source>
</evidence>
<dbReference type="PANTHER" id="PTHR42643:SF33">
    <property type="entry name" value="GLUTAMATE RECEPTOR 2-LIKE PROTEIN"/>
    <property type="match status" value="1"/>
</dbReference>